<organism evidence="1 2">
    <name type="scientific">Providencia alcalifaciens</name>
    <dbReference type="NCBI Taxonomy" id="126385"/>
    <lineage>
        <taxon>Bacteria</taxon>
        <taxon>Pseudomonadati</taxon>
        <taxon>Pseudomonadota</taxon>
        <taxon>Gammaproteobacteria</taxon>
        <taxon>Enterobacterales</taxon>
        <taxon>Morganellaceae</taxon>
        <taxon>Providencia</taxon>
    </lineage>
</organism>
<dbReference type="AlphaFoldDB" id="A0A4R3NIH4"/>
<evidence type="ECO:0000313" key="2">
    <source>
        <dbReference type="Proteomes" id="UP000295055"/>
    </source>
</evidence>
<gene>
    <name evidence="1" type="ORF">EC835_1243</name>
</gene>
<accession>A0A4R3NIH4</accession>
<evidence type="ECO:0000313" key="1">
    <source>
        <dbReference type="EMBL" id="TCT27904.1"/>
    </source>
</evidence>
<dbReference type="EMBL" id="SMAS01000024">
    <property type="protein sequence ID" value="TCT27904.1"/>
    <property type="molecule type" value="Genomic_DNA"/>
</dbReference>
<name>A0A4R3NIH4_9GAMM</name>
<sequence>MWYFLAASLLVLQFNKKIAIFLLAVAIAIGGYAQALDWRTFVFFGVSHHCGGLL</sequence>
<comment type="caution">
    <text evidence="1">The sequence shown here is derived from an EMBL/GenBank/DDBJ whole genome shotgun (WGS) entry which is preliminary data.</text>
</comment>
<dbReference type="Proteomes" id="UP000295055">
    <property type="component" value="Unassembled WGS sequence"/>
</dbReference>
<protein>
    <submittedName>
        <fullName evidence="1">Uncharacterized protein</fullName>
    </submittedName>
</protein>
<proteinExistence type="predicted"/>
<reference evidence="1 2" key="1">
    <citation type="submission" date="2019-03" db="EMBL/GenBank/DDBJ databases">
        <title>Genomic analyses of the natural microbiome of Caenorhabditis elegans.</title>
        <authorList>
            <person name="Samuel B."/>
        </authorList>
    </citation>
    <scope>NUCLEOTIDE SEQUENCE [LARGE SCALE GENOMIC DNA]</scope>
    <source>
        <strain evidence="1 2">JUb102</strain>
    </source>
</reference>